<proteinExistence type="predicted"/>
<name>A0A6C0JZX0_9ZZZZ</name>
<protein>
    <submittedName>
        <fullName evidence="1">Uncharacterized protein</fullName>
    </submittedName>
</protein>
<organism evidence="1">
    <name type="scientific">viral metagenome</name>
    <dbReference type="NCBI Taxonomy" id="1070528"/>
    <lineage>
        <taxon>unclassified sequences</taxon>
        <taxon>metagenomes</taxon>
        <taxon>organismal metagenomes</taxon>
    </lineage>
</organism>
<evidence type="ECO:0000313" key="1">
    <source>
        <dbReference type="EMBL" id="QHU09448.1"/>
    </source>
</evidence>
<sequence length="147" mass="16803">MSAARNKTLRKSPSDLSGVSQYSFNDSLEQMLNAEADKAYRKPWHRLERGLRLNRLRAFSESLATLRGFKPIEQQNLLTLLTKALDKKLLNSKTSVVYDDVKEEITEIKPLVMHQNANGEVLFQIIERRNAVTFRKRPSSADDSTPV</sequence>
<accession>A0A6C0JZX0</accession>
<dbReference type="AlphaFoldDB" id="A0A6C0JZX0"/>
<reference evidence="1" key="1">
    <citation type="journal article" date="2020" name="Nature">
        <title>Giant virus diversity and host interactions through global metagenomics.</title>
        <authorList>
            <person name="Schulz F."/>
            <person name="Roux S."/>
            <person name="Paez-Espino D."/>
            <person name="Jungbluth S."/>
            <person name="Walsh D.A."/>
            <person name="Denef V.J."/>
            <person name="McMahon K.D."/>
            <person name="Konstantinidis K.T."/>
            <person name="Eloe-Fadrosh E.A."/>
            <person name="Kyrpides N.C."/>
            <person name="Woyke T."/>
        </authorList>
    </citation>
    <scope>NUCLEOTIDE SEQUENCE</scope>
    <source>
        <strain evidence="1">GVMAG-S-1101164-105</strain>
    </source>
</reference>
<dbReference type="EMBL" id="MN740737">
    <property type="protein sequence ID" value="QHU09448.1"/>
    <property type="molecule type" value="Genomic_DNA"/>
</dbReference>